<proteinExistence type="inferred from homology"/>
<feature type="transmembrane region" description="Helical" evidence="6">
    <location>
        <begin position="157"/>
        <end position="179"/>
    </location>
</feature>
<dbReference type="EMBL" id="DSJT01000023">
    <property type="protein sequence ID" value="HEF87535.1"/>
    <property type="molecule type" value="Genomic_DNA"/>
</dbReference>
<feature type="transmembrane region" description="Helical" evidence="6">
    <location>
        <begin position="84"/>
        <end position="103"/>
    </location>
</feature>
<dbReference type="PANTHER" id="PTHR30477:SF21">
    <property type="entry name" value="ABC-3 PROTEIN"/>
    <property type="match status" value="1"/>
</dbReference>
<feature type="transmembrane region" description="Helical" evidence="6">
    <location>
        <begin position="191"/>
        <end position="213"/>
    </location>
</feature>
<organism evidence="7">
    <name type="scientific">Thermosphaera aggregans</name>
    <dbReference type="NCBI Taxonomy" id="54254"/>
    <lineage>
        <taxon>Archaea</taxon>
        <taxon>Thermoproteota</taxon>
        <taxon>Thermoprotei</taxon>
        <taxon>Desulfurococcales</taxon>
        <taxon>Desulfurococcaceae</taxon>
        <taxon>Thermosphaera</taxon>
    </lineage>
</organism>
<feature type="transmembrane region" description="Helical" evidence="6">
    <location>
        <begin position="35"/>
        <end position="52"/>
    </location>
</feature>
<comment type="subcellular location">
    <subcellularLocation>
        <location evidence="1">Membrane</location>
        <topology evidence="1">Multi-pass membrane protein</topology>
    </subcellularLocation>
</comment>
<reference evidence="7" key="1">
    <citation type="journal article" date="2020" name="mSystems">
        <title>Genome- and Community-Level Interaction Insights into Carbon Utilization and Element Cycling Functions of Hydrothermarchaeota in Hydrothermal Sediment.</title>
        <authorList>
            <person name="Zhou Z."/>
            <person name="Liu Y."/>
            <person name="Xu W."/>
            <person name="Pan J."/>
            <person name="Luo Z.H."/>
            <person name="Li M."/>
        </authorList>
    </citation>
    <scope>NUCLEOTIDE SEQUENCE [LARGE SCALE GENOMIC DNA]</scope>
    <source>
        <strain evidence="7">SpSt-23</strain>
    </source>
</reference>
<sequence length="291" mass="31856">MRLDKARLVLVFLATITVVASIVSALSFDPRKVATYLMMGLTFSLTSIIVYYRKMEFLASSATHTSLLAVITGLMLEFLTGVQFPVWSLLIGLLIIYLAGILIRRGLEPNNTSAIIVASTSAFSVIGGYLLITSFPVSYNLNSLFLGDPLLLSSRDVFLAFLVTMTVLIIFILSMYEILSLGIDEVSVKLLGLRTGVYDALTYTIIGLTSIGLLRVSGYILQHVLILLPAITASFYSRSGKELILYSITLSLFSCSFGFLLSLQFNLSPTGLTGVVLVAFMVNGVLRRWMK</sequence>
<dbReference type="InterPro" id="IPR037294">
    <property type="entry name" value="ABC_BtuC-like"/>
</dbReference>
<feature type="transmembrane region" description="Helical" evidence="6">
    <location>
        <begin position="57"/>
        <end position="78"/>
    </location>
</feature>
<feature type="transmembrane region" description="Helical" evidence="6">
    <location>
        <begin position="219"/>
        <end position="236"/>
    </location>
</feature>
<feature type="transmembrane region" description="Helical" evidence="6">
    <location>
        <begin position="243"/>
        <end position="261"/>
    </location>
</feature>
<feature type="transmembrane region" description="Helical" evidence="6">
    <location>
        <begin position="115"/>
        <end position="137"/>
    </location>
</feature>
<keyword evidence="3 6" id="KW-0812">Transmembrane</keyword>
<evidence type="ECO:0000256" key="3">
    <source>
        <dbReference type="ARBA" id="ARBA00022692"/>
    </source>
</evidence>
<keyword evidence="4 6" id="KW-1133">Transmembrane helix</keyword>
<keyword evidence="5 6" id="KW-0472">Membrane</keyword>
<dbReference type="Gene3D" id="1.10.3470.10">
    <property type="entry name" value="ABC transporter involved in vitamin B12 uptake, BtuC"/>
    <property type="match status" value="1"/>
</dbReference>
<evidence type="ECO:0000256" key="6">
    <source>
        <dbReference type="SAM" id="Phobius"/>
    </source>
</evidence>
<evidence type="ECO:0000256" key="2">
    <source>
        <dbReference type="ARBA" id="ARBA00008034"/>
    </source>
</evidence>
<protein>
    <recommendedName>
        <fullName evidence="8">Metal ABC transporter permease</fullName>
    </recommendedName>
</protein>
<evidence type="ECO:0000256" key="5">
    <source>
        <dbReference type="ARBA" id="ARBA00023136"/>
    </source>
</evidence>
<dbReference type="GO" id="GO:0043190">
    <property type="term" value="C:ATP-binding cassette (ABC) transporter complex"/>
    <property type="evidence" value="ECO:0007669"/>
    <property type="project" value="InterPro"/>
</dbReference>
<dbReference type="PANTHER" id="PTHR30477">
    <property type="entry name" value="ABC-TRANSPORTER METAL-BINDING PROTEIN"/>
    <property type="match status" value="1"/>
</dbReference>
<comment type="caution">
    <text evidence="7">The sequence shown here is derived from an EMBL/GenBank/DDBJ whole genome shotgun (WGS) entry which is preliminary data.</text>
</comment>
<evidence type="ECO:0000256" key="4">
    <source>
        <dbReference type="ARBA" id="ARBA00022989"/>
    </source>
</evidence>
<dbReference type="AlphaFoldDB" id="A0A7C2BKS9"/>
<dbReference type="SUPFAM" id="SSF81345">
    <property type="entry name" value="ABC transporter involved in vitamin B12 uptake, BtuC"/>
    <property type="match status" value="1"/>
</dbReference>
<accession>A0A7C2BKS9</accession>
<dbReference type="InterPro" id="IPR001626">
    <property type="entry name" value="ABC_TroCD"/>
</dbReference>
<comment type="similarity">
    <text evidence="2">Belongs to the ABC-3 integral membrane protein family.</text>
</comment>
<evidence type="ECO:0000256" key="1">
    <source>
        <dbReference type="ARBA" id="ARBA00004141"/>
    </source>
</evidence>
<feature type="transmembrane region" description="Helical" evidence="6">
    <location>
        <begin position="267"/>
        <end position="286"/>
    </location>
</feature>
<evidence type="ECO:0000313" key="7">
    <source>
        <dbReference type="EMBL" id="HEF87535.1"/>
    </source>
</evidence>
<name>A0A7C2BKS9_9CREN</name>
<evidence type="ECO:0008006" key="8">
    <source>
        <dbReference type="Google" id="ProtNLM"/>
    </source>
</evidence>
<dbReference type="GO" id="GO:0055085">
    <property type="term" value="P:transmembrane transport"/>
    <property type="evidence" value="ECO:0007669"/>
    <property type="project" value="InterPro"/>
</dbReference>
<gene>
    <name evidence="7" type="ORF">ENP55_04475</name>
</gene>
<dbReference type="Pfam" id="PF00950">
    <property type="entry name" value="ABC-3"/>
    <property type="match status" value="1"/>
</dbReference>